<dbReference type="EMBL" id="JASJOS010000006">
    <property type="protein sequence ID" value="MDJ1481889.1"/>
    <property type="molecule type" value="Genomic_DNA"/>
</dbReference>
<dbReference type="InterPro" id="IPR000182">
    <property type="entry name" value="GNAT_dom"/>
</dbReference>
<organism evidence="3 4">
    <name type="scientific">Xanthocytophaga flava</name>
    <dbReference type="NCBI Taxonomy" id="3048013"/>
    <lineage>
        <taxon>Bacteria</taxon>
        <taxon>Pseudomonadati</taxon>
        <taxon>Bacteroidota</taxon>
        <taxon>Cytophagia</taxon>
        <taxon>Cytophagales</taxon>
        <taxon>Rhodocytophagaceae</taxon>
        <taxon>Xanthocytophaga</taxon>
    </lineage>
</organism>
<evidence type="ECO:0000259" key="2">
    <source>
        <dbReference type="PROSITE" id="PS51186"/>
    </source>
</evidence>
<dbReference type="InterPro" id="IPR050769">
    <property type="entry name" value="NAT_camello-type"/>
</dbReference>
<protein>
    <submittedName>
        <fullName evidence="3">GNAT family N-acetyltransferase</fullName>
    </submittedName>
</protein>
<feature type="domain" description="N-acetyltransferase" evidence="2">
    <location>
        <begin position="12"/>
        <end position="154"/>
    </location>
</feature>
<dbReference type="RefSeq" id="WP_313980287.1">
    <property type="nucleotide sequence ID" value="NZ_JASJOS010000006.1"/>
</dbReference>
<gene>
    <name evidence="3" type="ORF">QNI16_15415</name>
</gene>
<proteinExistence type="predicted"/>
<evidence type="ECO:0000256" key="1">
    <source>
        <dbReference type="ARBA" id="ARBA00022679"/>
    </source>
</evidence>
<keyword evidence="1" id="KW-0808">Transferase</keyword>
<dbReference type="InterPro" id="IPR016181">
    <property type="entry name" value="Acyl_CoA_acyltransferase"/>
</dbReference>
<dbReference type="SUPFAM" id="SSF55729">
    <property type="entry name" value="Acyl-CoA N-acyltransferases (Nat)"/>
    <property type="match status" value="1"/>
</dbReference>
<dbReference type="Proteomes" id="UP001241110">
    <property type="component" value="Unassembled WGS sequence"/>
</dbReference>
<dbReference type="Pfam" id="PF00583">
    <property type="entry name" value="Acetyltransf_1"/>
    <property type="match status" value="1"/>
</dbReference>
<dbReference type="PANTHER" id="PTHR13947">
    <property type="entry name" value="GNAT FAMILY N-ACETYLTRANSFERASE"/>
    <property type="match status" value="1"/>
</dbReference>
<sequence length="171" mass="19971">MNKFIIKPLQNEHCRQIQELILPIQQLEFNIPVTLEAQSDLFDIETYYHNTGGGFWGAFDENKLVGTIALIATGHQAGAIRKMFVKKEYRGRDYGIAQSLLEILFVYSKEHQIKDLYLGTVEVLRAAQRFYERNGFQPLLKSALPSYFPIMPVDTLFYHLHLNQVDYEHYR</sequence>
<dbReference type="Gene3D" id="3.40.630.30">
    <property type="match status" value="1"/>
</dbReference>
<evidence type="ECO:0000313" key="4">
    <source>
        <dbReference type="Proteomes" id="UP001241110"/>
    </source>
</evidence>
<evidence type="ECO:0000313" key="3">
    <source>
        <dbReference type="EMBL" id="MDJ1481889.1"/>
    </source>
</evidence>
<accession>A0AAE3U6I5</accession>
<dbReference type="CDD" id="cd04301">
    <property type="entry name" value="NAT_SF"/>
    <property type="match status" value="1"/>
</dbReference>
<reference evidence="3" key="1">
    <citation type="submission" date="2023-05" db="EMBL/GenBank/DDBJ databases">
        <authorList>
            <person name="Zhang X."/>
        </authorList>
    </citation>
    <scope>NUCLEOTIDE SEQUENCE</scope>
    <source>
        <strain evidence="3">YF14B1</strain>
    </source>
</reference>
<comment type="caution">
    <text evidence="3">The sequence shown here is derived from an EMBL/GenBank/DDBJ whole genome shotgun (WGS) entry which is preliminary data.</text>
</comment>
<name>A0AAE3U6I5_9BACT</name>
<dbReference type="PANTHER" id="PTHR13947:SF37">
    <property type="entry name" value="LD18367P"/>
    <property type="match status" value="1"/>
</dbReference>
<dbReference type="AlphaFoldDB" id="A0AAE3U6I5"/>
<dbReference type="GO" id="GO:0008080">
    <property type="term" value="F:N-acetyltransferase activity"/>
    <property type="evidence" value="ECO:0007669"/>
    <property type="project" value="InterPro"/>
</dbReference>
<dbReference type="PROSITE" id="PS51186">
    <property type="entry name" value="GNAT"/>
    <property type="match status" value="1"/>
</dbReference>